<accession>A0ACC0YL65</accession>
<keyword evidence="2" id="KW-1185">Reference proteome</keyword>
<comment type="caution">
    <text evidence="1">The sequence shown here is derived from an EMBL/GenBank/DDBJ whole genome shotgun (WGS) entry which is preliminary data.</text>
</comment>
<protein>
    <submittedName>
        <fullName evidence="1">Uncharacterized protein</fullName>
    </submittedName>
</protein>
<reference evidence="2" key="1">
    <citation type="journal article" date="2023" name="G3 (Bethesda)">
        <title>Genome assembly and association tests identify interacting loci associated with vigor, precocity, and sex in interspecific pistachio rootstocks.</title>
        <authorList>
            <person name="Palmer W."/>
            <person name="Jacygrad E."/>
            <person name="Sagayaradj S."/>
            <person name="Cavanaugh K."/>
            <person name="Han R."/>
            <person name="Bertier L."/>
            <person name="Beede B."/>
            <person name="Kafkas S."/>
            <person name="Golino D."/>
            <person name="Preece J."/>
            <person name="Michelmore R."/>
        </authorList>
    </citation>
    <scope>NUCLEOTIDE SEQUENCE [LARGE SCALE GENOMIC DNA]</scope>
</reference>
<evidence type="ECO:0000313" key="1">
    <source>
        <dbReference type="EMBL" id="KAJ0039004.1"/>
    </source>
</evidence>
<dbReference type="Proteomes" id="UP001163603">
    <property type="component" value="Chromosome 6"/>
</dbReference>
<sequence length="51" mass="6050">MLRTQPFLIAIVLVLSLQLFYLYLLCGCWNGCLAYSPIYAYNMLWNLWSRT</sequence>
<evidence type="ECO:0000313" key="2">
    <source>
        <dbReference type="Proteomes" id="UP001163603"/>
    </source>
</evidence>
<proteinExistence type="predicted"/>
<name>A0ACC0YL65_9ROSI</name>
<gene>
    <name evidence="1" type="ORF">Pint_21998</name>
</gene>
<dbReference type="EMBL" id="CM047741">
    <property type="protein sequence ID" value="KAJ0039004.1"/>
    <property type="molecule type" value="Genomic_DNA"/>
</dbReference>
<organism evidence="1 2">
    <name type="scientific">Pistacia integerrima</name>
    <dbReference type="NCBI Taxonomy" id="434235"/>
    <lineage>
        <taxon>Eukaryota</taxon>
        <taxon>Viridiplantae</taxon>
        <taxon>Streptophyta</taxon>
        <taxon>Embryophyta</taxon>
        <taxon>Tracheophyta</taxon>
        <taxon>Spermatophyta</taxon>
        <taxon>Magnoliopsida</taxon>
        <taxon>eudicotyledons</taxon>
        <taxon>Gunneridae</taxon>
        <taxon>Pentapetalae</taxon>
        <taxon>rosids</taxon>
        <taxon>malvids</taxon>
        <taxon>Sapindales</taxon>
        <taxon>Anacardiaceae</taxon>
        <taxon>Pistacia</taxon>
    </lineage>
</organism>